<keyword evidence="2" id="KW-1185">Reference proteome</keyword>
<dbReference type="SUPFAM" id="SSF55781">
    <property type="entry name" value="GAF domain-like"/>
    <property type="match status" value="1"/>
</dbReference>
<reference evidence="1 2" key="1">
    <citation type="submission" date="2019-02" db="EMBL/GenBank/DDBJ databases">
        <title>Deep-cultivation of Planctomycetes and their phenomic and genomic characterization uncovers novel biology.</title>
        <authorList>
            <person name="Wiegand S."/>
            <person name="Jogler M."/>
            <person name="Boedeker C."/>
            <person name="Pinto D."/>
            <person name="Vollmers J."/>
            <person name="Rivas-Marin E."/>
            <person name="Kohn T."/>
            <person name="Peeters S.H."/>
            <person name="Heuer A."/>
            <person name="Rast P."/>
            <person name="Oberbeckmann S."/>
            <person name="Bunk B."/>
            <person name="Jeske O."/>
            <person name="Meyerdierks A."/>
            <person name="Storesund J.E."/>
            <person name="Kallscheuer N."/>
            <person name="Luecker S."/>
            <person name="Lage O.M."/>
            <person name="Pohl T."/>
            <person name="Merkel B.J."/>
            <person name="Hornburger P."/>
            <person name="Mueller R.-W."/>
            <person name="Bruemmer F."/>
            <person name="Labrenz M."/>
            <person name="Spormann A.M."/>
            <person name="Op Den Camp H."/>
            <person name="Overmann J."/>
            <person name="Amann R."/>
            <person name="Jetten M.S.M."/>
            <person name="Mascher T."/>
            <person name="Medema M.H."/>
            <person name="Devos D.P."/>
            <person name="Kaster A.-K."/>
            <person name="Ovreas L."/>
            <person name="Rohde M."/>
            <person name="Galperin M.Y."/>
            <person name="Jogler C."/>
        </authorList>
    </citation>
    <scope>NUCLEOTIDE SEQUENCE [LARGE SCALE GENOMIC DNA]</scope>
    <source>
        <strain evidence="1 2">CA13</strain>
    </source>
</reference>
<comment type="caution">
    <text evidence="1">The sequence shown here is derived from an EMBL/GenBank/DDBJ whole genome shotgun (WGS) entry which is preliminary data.</text>
</comment>
<dbReference type="EMBL" id="SJPJ01000001">
    <property type="protein sequence ID" value="TWT83364.1"/>
    <property type="molecule type" value="Genomic_DNA"/>
</dbReference>
<gene>
    <name evidence="1" type="ORF">CA13_48290</name>
</gene>
<evidence type="ECO:0008006" key="3">
    <source>
        <dbReference type="Google" id="ProtNLM"/>
    </source>
</evidence>
<dbReference type="OrthoDB" id="9148869at2"/>
<proteinExistence type="predicted"/>
<dbReference type="AlphaFoldDB" id="A0A5C5Z7S9"/>
<evidence type="ECO:0000313" key="1">
    <source>
        <dbReference type="EMBL" id="TWT83364.1"/>
    </source>
</evidence>
<sequence length="297" mass="32043">MTSVSNLCLPTNCFLSDAFAIDVRDGRLSSTGHQSVDDLASRTAAQSRAMVEKDTSRLPSNAAAAISIPIYREGELVSIVVFVAMNDSSDAADECEPVGVFEIWQPIGLYDELALADGYYGRMERFQNVSSFVRFECGNGLPGQVWGKRMGVIHDDLSNHPGFLRAAGASADLLQTAIGIPVINEDFIASVVLISSHRSPIARGFEVWQRSDECFELLGGSYIGFDDEASLVAGTKLGIDDGWARLLHDTGGAVCTDNPDALMFGRQCNSDANVPKSGMAIPQYRGSRLDSFVTLLF</sequence>
<organism evidence="1 2">
    <name type="scientific">Novipirellula herctigrandis</name>
    <dbReference type="NCBI Taxonomy" id="2527986"/>
    <lineage>
        <taxon>Bacteria</taxon>
        <taxon>Pseudomonadati</taxon>
        <taxon>Planctomycetota</taxon>
        <taxon>Planctomycetia</taxon>
        <taxon>Pirellulales</taxon>
        <taxon>Pirellulaceae</taxon>
        <taxon>Novipirellula</taxon>
    </lineage>
</organism>
<name>A0A5C5Z7S9_9BACT</name>
<accession>A0A5C5Z7S9</accession>
<evidence type="ECO:0000313" key="2">
    <source>
        <dbReference type="Proteomes" id="UP000315010"/>
    </source>
</evidence>
<dbReference type="RefSeq" id="WP_146400485.1">
    <property type="nucleotide sequence ID" value="NZ_SJPJ01000001.1"/>
</dbReference>
<protein>
    <recommendedName>
        <fullName evidence="3">GAF domain-containing protein</fullName>
    </recommendedName>
</protein>
<dbReference type="Proteomes" id="UP000315010">
    <property type="component" value="Unassembled WGS sequence"/>
</dbReference>